<reference evidence="1" key="1">
    <citation type="journal article" date="2023" name="G3 (Bethesda)">
        <title>A reference genome for the long-term kleptoplast-retaining sea slug Elysia crispata morphotype clarki.</title>
        <authorList>
            <person name="Eastman K.E."/>
            <person name="Pendleton A.L."/>
            <person name="Shaikh M.A."/>
            <person name="Suttiyut T."/>
            <person name="Ogas R."/>
            <person name="Tomko P."/>
            <person name="Gavelis G."/>
            <person name="Widhalm J.R."/>
            <person name="Wisecaver J.H."/>
        </authorList>
    </citation>
    <scope>NUCLEOTIDE SEQUENCE</scope>
    <source>
        <strain evidence="1">ECLA1</strain>
    </source>
</reference>
<comment type="caution">
    <text evidence="1">The sequence shown here is derived from an EMBL/GenBank/DDBJ whole genome shotgun (WGS) entry which is preliminary data.</text>
</comment>
<organism evidence="1 2">
    <name type="scientific">Elysia crispata</name>
    <name type="common">lettuce slug</name>
    <dbReference type="NCBI Taxonomy" id="231223"/>
    <lineage>
        <taxon>Eukaryota</taxon>
        <taxon>Metazoa</taxon>
        <taxon>Spiralia</taxon>
        <taxon>Lophotrochozoa</taxon>
        <taxon>Mollusca</taxon>
        <taxon>Gastropoda</taxon>
        <taxon>Heterobranchia</taxon>
        <taxon>Euthyneura</taxon>
        <taxon>Panpulmonata</taxon>
        <taxon>Sacoglossa</taxon>
        <taxon>Placobranchoidea</taxon>
        <taxon>Plakobranchidae</taxon>
        <taxon>Elysia</taxon>
    </lineage>
</organism>
<dbReference type="Proteomes" id="UP001283361">
    <property type="component" value="Unassembled WGS sequence"/>
</dbReference>
<keyword evidence="2" id="KW-1185">Reference proteome</keyword>
<accession>A0AAE1CTB3</accession>
<evidence type="ECO:0000313" key="2">
    <source>
        <dbReference type="Proteomes" id="UP001283361"/>
    </source>
</evidence>
<proteinExistence type="predicted"/>
<evidence type="ECO:0000313" key="1">
    <source>
        <dbReference type="EMBL" id="KAK3734636.1"/>
    </source>
</evidence>
<sequence length="256" mass="28861">MLQRRASAHEVSAFVCLLTPGTDVLSQPVRDHSAHAGKITSFIIRREPEVPSRGRPPAEQTHCAGADSELPLLLSLNSARYYRLRHRHGVRERRPSDQAQCLPVCVRYWSRPSNPSPGWWYPTLFHARSPNYLGDYRFECEATVGWFIMCLSAVEHFTRVLRLLKALDQNAFQSMTQTPCKDPPVSCHVDALFEDPPTWMERCESSQSSSINNRSCSQLGPELSRTLCELKATGQGRERNTRVLHASPAAACCWLG</sequence>
<dbReference type="EMBL" id="JAWDGP010006844">
    <property type="protein sequence ID" value="KAK3734636.1"/>
    <property type="molecule type" value="Genomic_DNA"/>
</dbReference>
<dbReference type="AlphaFoldDB" id="A0AAE1CTB3"/>
<gene>
    <name evidence="1" type="ORF">RRG08_003543</name>
</gene>
<name>A0AAE1CTB3_9GAST</name>
<protein>
    <submittedName>
        <fullName evidence="1">Uncharacterized protein</fullName>
    </submittedName>
</protein>